<evidence type="ECO:0000313" key="3">
    <source>
        <dbReference type="Proteomes" id="UP000231322"/>
    </source>
</evidence>
<proteinExistence type="predicted"/>
<dbReference type="Pfam" id="PF01863">
    <property type="entry name" value="YgjP-like"/>
    <property type="match status" value="1"/>
</dbReference>
<dbReference type="PANTHER" id="PTHR30399">
    <property type="entry name" value="UNCHARACTERIZED PROTEIN YGJP"/>
    <property type="match status" value="1"/>
</dbReference>
<dbReference type="PANTHER" id="PTHR30399:SF1">
    <property type="entry name" value="UTP PYROPHOSPHATASE"/>
    <property type="match status" value="1"/>
</dbReference>
<dbReference type="CDD" id="cd07344">
    <property type="entry name" value="M48_yhfN_like"/>
    <property type="match status" value="1"/>
</dbReference>
<dbReference type="GO" id="GO:0008233">
    <property type="term" value="F:peptidase activity"/>
    <property type="evidence" value="ECO:0007669"/>
    <property type="project" value="UniProtKB-KW"/>
</dbReference>
<keyword evidence="2" id="KW-0378">Hydrolase</keyword>
<dbReference type="Gene3D" id="3.30.2010.10">
    <property type="entry name" value="Metalloproteases ('zincins'), catalytic domain"/>
    <property type="match status" value="1"/>
</dbReference>
<dbReference type="Proteomes" id="UP000231322">
    <property type="component" value="Unassembled WGS sequence"/>
</dbReference>
<dbReference type="EMBL" id="PEIK01000005">
    <property type="protein sequence ID" value="PIH04495.1"/>
    <property type="molecule type" value="Genomic_DNA"/>
</dbReference>
<dbReference type="InterPro" id="IPR053136">
    <property type="entry name" value="UTP_pyrophosphatase-like"/>
</dbReference>
<dbReference type="InterPro" id="IPR002725">
    <property type="entry name" value="YgjP-like_metallopeptidase"/>
</dbReference>
<dbReference type="AlphaFoldDB" id="A0A2G7HHB4"/>
<sequence length="231" mass="27701">MKDIILMGERFEYILKTKKRKTISIKIGKEFIIEVTAPLGTNEYTIEQVLKKEEKWIIKKIKKLKEVENFNGYYYLGELYYLKIKEVRSLYFKLELDSNKFMVYINSGILKEKREVIIKDNLEKFYKEQAVKVLKERTDYYSNILKVAPKNIVVKNQKTLWGSCSSKGNINYNYKIVMAPLKILDYIVVHELCHLVHMNHSKDFWHLVESIIPDFKERRNWLKENGYKLKI</sequence>
<dbReference type="GO" id="GO:0006508">
    <property type="term" value="P:proteolysis"/>
    <property type="evidence" value="ECO:0007669"/>
    <property type="project" value="UniProtKB-KW"/>
</dbReference>
<feature type="domain" description="YgjP-like metallopeptidase" evidence="1">
    <location>
        <begin position="21"/>
        <end position="225"/>
    </location>
</feature>
<comment type="caution">
    <text evidence="2">The sequence shown here is derived from an EMBL/GenBank/DDBJ whole genome shotgun (WGS) entry which is preliminary data.</text>
</comment>
<protein>
    <submittedName>
        <fullName evidence="2">Zinc-dependent protease</fullName>
    </submittedName>
</protein>
<gene>
    <name evidence="2" type="ORF">CS538_07815</name>
</gene>
<accession>A0A2G7HHB4</accession>
<evidence type="ECO:0000313" key="2">
    <source>
        <dbReference type="EMBL" id="PIH04495.1"/>
    </source>
</evidence>
<name>A0A2G7HHB4_9CLOT</name>
<dbReference type="RefSeq" id="WP_099839080.1">
    <property type="nucleotide sequence ID" value="NZ_PEIK01000005.1"/>
</dbReference>
<evidence type="ECO:0000259" key="1">
    <source>
        <dbReference type="Pfam" id="PF01863"/>
    </source>
</evidence>
<organism evidence="2 3">
    <name type="scientific">Clostridium combesii</name>
    <dbReference type="NCBI Taxonomy" id="39481"/>
    <lineage>
        <taxon>Bacteria</taxon>
        <taxon>Bacillati</taxon>
        <taxon>Bacillota</taxon>
        <taxon>Clostridia</taxon>
        <taxon>Eubacteriales</taxon>
        <taxon>Clostridiaceae</taxon>
        <taxon>Clostridium</taxon>
    </lineage>
</organism>
<keyword evidence="2" id="KW-0645">Protease</keyword>
<reference evidence="2 3" key="1">
    <citation type="submission" date="2017-10" db="EMBL/GenBank/DDBJ databases">
        <title>Reclassification of Eubacterium combesii and discrepancies in the nomenclature of botulinum neurotoxin producing clostridia. Request for an Opinion.</title>
        <authorList>
            <person name="Dobritsa A.P."/>
            <person name="Kutumbaka K.K."/>
            <person name="Samadpour M."/>
        </authorList>
    </citation>
    <scope>NUCLEOTIDE SEQUENCE [LARGE SCALE GENOMIC DNA]</scope>
    <source>
        <strain evidence="2 3">DSM 20696</strain>
    </source>
</reference>
<keyword evidence="3" id="KW-1185">Reference proteome</keyword>